<dbReference type="eggNOG" id="COG3899">
    <property type="taxonomic scope" value="Bacteria"/>
</dbReference>
<dbReference type="Gene3D" id="1.25.40.10">
    <property type="entry name" value="Tetratricopeptide repeat domain"/>
    <property type="match status" value="2"/>
</dbReference>
<protein>
    <submittedName>
        <fullName evidence="5">Adenylate/guanylate cyclase</fullName>
    </submittedName>
</protein>
<feature type="repeat" description="TPR" evidence="3">
    <location>
        <begin position="913"/>
        <end position="946"/>
    </location>
</feature>
<evidence type="ECO:0000256" key="3">
    <source>
        <dbReference type="PROSITE-ProRule" id="PRU00339"/>
    </source>
</evidence>
<dbReference type="Gene3D" id="3.40.50.300">
    <property type="entry name" value="P-loop containing nucleotide triphosphate hydrolases"/>
    <property type="match status" value="1"/>
</dbReference>
<name>E1IAV1_9CHLR</name>
<keyword evidence="6" id="KW-1185">Reference proteome</keyword>
<dbReference type="SUPFAM" id="SSF55073">
    <property type="entry name" value="Nucleotide cyclase"/>
    <property type="match status" value="2"/>
</dbReference>
<dbReference type="InterPro" id="IPR029787">
    <property type="entry name" value="Nucleotide_cyclase"/>
</dbReference>
<dbReference type="STRING" id="765420.OSCT_0452"/>
<dbReference type="Pfam" id="PF00211">
    <property type="entry name" value="Guanylate_cyc"/>
    <property type="match status" value="2"/>
</dbReference>
<sequence length="1355" mass="151070">MKELLAHLPYQIASDLLHHADAMVGRTHHDRAVTLFADVSGFTPLSEALSRFGQDGTEDLTALLNDYFAVMIDLIAAYGGVVASFGGDALTAIFIIPSGQPDTPIVQRAIRCALDMQMLVTSYHNIETRAGQFSLEIKIGLALGSVLSTVVGDPDVRLQSVTAGLALEQAAQAEHLAHRGDVVIHRDLLALAPEAEVANDYGDYLQISRMSGQPNYAPLPTLPEIAPTLLPILSTFLHPSLARRLMDGKAGFINEHRSITVLFVGFSGFDYDLDPEVGSKLQTYIAQVARIVERYDGDLNKIDMGDKGSKLVVIFGAPVAHENDAERAMRCALALRDLRVEHLGIGIDPHIPPPSGFSIRIGIASGLVYCGLVGSEERREYTVMGDTVNLAARLMQAAAAGEIIAASGSHRPVADQFLWTPLEAMPVKGRSRPVPVFRLEQEQQRASRHQEPAYRLPMVGREAEMQVVEKKIDQTRRGHGQVVGICGEAGMGKSRLVAEVIRMAARRGMAVHSGECLSHGGTISYLPWQSLLLGIFEVDPNWSKEVQINHLRTRVSQFCPHVLRRLPVLAGAMNLSVAESEQTRGLDVRVRKDVLETTVMECLRAMSADGTAILLVIEDCHWIDPLSHDLLEVVARGITNLPVMILLAYRPPEHEHHRLRVTRLPHFQELLLHEFSLRETEWLIGLKFGYLFGARGVLPSSFVERITTRSQGNPFYIDQMINYIQDQGISPFDAQALSMVRLPDSLRSLIISRIDRLSEQEQITLKVASVIGRVFRASWLWGIYPQIGHPVQVQANLDRLSRLDLTPMEKAEPELEYLFKHMITQEVAYESLAHATRTMLHEQVGDYIEREFADDVEHYLDMLAYHYGRSENLQRQRHYFRQAGQAAQAAYANESALEYYRRLLPLLEGAEQVPIFTRMGEVLKLIGRWDEAMAAFQQATEIANTTNNRTGAMHCQNAAAQLLAARGEYAEAMGLLEQIIPAWEELGDLEGRYNALRILGSILIARGAYTRGLRSIEHAHELAVQLKDETLIARSISAMGVVYLDISDYEMALYCLERSTQMATRLGEWDLLAFSREHSASIFLNQSQVREALDIFQELLLRAVEIGDRWAMARLSREIGRAHTLYGEIHVGIECYARQLVIALDLGERRELAIGLGYLAAAYTQLGEYRMAERVSELAITLCDAINLVYWGCQFRHDYAQLQMSQGRYAEADTLNRAALDEAHRLGSNHAMQLQATLLAARLDVQLGRVSAPSVIERLRMLNEDWYGPCEEATIRYTIWQLDPSQEAEREAAGAIYQTLAITQPTAQHRTRALELGNPTLPPLATLPDPPSLISNSASPDLSNLIDEVEQMKEE</sequence>
<dbReference type="GO" id="GO:0035556">
    <property type="term" value="P:intracellular signal transduction"/>
    <property type="evidence" value="ECO:0007669"/>
    <property type="project" value="InterPro"/>
</dbReference>
<dbReference type="SUPFAM" id="SSF48452">
    <property type="entry name" value="TPR-like"/>
    <property type="match status" value="2"/>
</dbReference>
<dbReference type="GO" id="GO:0004016">
    <property type="term" value="F:adenylate cyclase activity"/>
    <property type="evidence" value="ECO:0007669"/>
    <property type="project" value="UniProtKB-ARBA"/>
</dbReference>
<reference evidence="5 6" key="1">
    <citation type="journal article" date="2011" name="J. Bacteriol.">
        <title>Draft genome sequence of the anoxygenic filamentous phototrophic bacterium Oscillochloris trichoides subsp. DG-6.</title>
        <authorList>
            <person name="Kuznetsov B.B."/>
            <person name="Ivanovsky R.N."/>
            <person name="Keppen O.I."/>
            <person name="Sukhacheva M.V."/>
            <person name="Bumazhkin B.K."/>
            <person name="Patutina E.O."/>
            <person name="Beletsky A.V."/>
            <person name="Mardanov A.V."/>
            <person name="Baslerov R.V."/>
            <person name="Panteleeva A.N."/>
            <person name="Kolganova T.V."/>
            <person name="Ravin N.V."/>
            <person name="Skryabin K.G."/>
        </authorList>
    </citation>
    <scope>NUCLEOTIDE SEQUENCE [LARGE SCALE GENOMIC DNA]</scope>
    <source>
        <strain evidence="5 6">DG-6</strain>
    </source>
</reference>
<dbReference type="SUPFAM" id="SSF52540">
    <property type="entry name" value="P-loop containing nucleoside triphosphate hydrolases"/>
    <property type="match status" value="1"/>
</dbReference>
<comment type="caution">
    <text evidence="5">The sequence shown here is derived from an EMBL/GenBank/DDBJ whole genome shotgun (WGS) entry which is preliminary data.</text>
</comment>
<dbReference type="InterPro" id="IPR041664">
    <property type="entry name" value="AAA_16"/>
</dbReference>
<dbReference type="InterPro" id="IPR027417">
    <property type="entry name" value="P-loop_NTPase"/>
</dbReference>
<dbReference type="SMART" id="SM00044">
    <property type="entry name" value="CYCc"/>
    <property type="match status" value="1"/>
</dbReference>
<feature type="domain" description="Guanylate cyclase" evidence="4">
    <location>
        <begin position="260"/>
        <end position="395"/>
    </location>
</feature>
<dbReference type="PROSITE" id="PS50125">
    <property type="entry name" value="GUANYLATE_CYCLASE_2"/>
    <property type="match status" value="2"/>
</dbReference>
<dbReference type="OrthoDB" id="134626at2"/>
<dbReference type="InterPro" id="IPR019734">
    <property type="entry name" value="TPR_rpt"/>
</dbReference>
<dbReference type="Gene3D" id="3.30.70.1230">
    <property type="entry name" value="Nucleotide cyclase"/>
    <property type="match status" value="2"/>
</dbReference>
<dbReference type="Proteomes" id="UP000054010">
    <property type="component" value="Unassembled WGS sequence"/>
</dbReference>
<evidence type="ECO:0000256" key="2">
    <source>
        <dbReference type="ARBA" id="ARBA00022840"/>
    </source>
</evidence>
<feature type="domain" description="Guanylate cyclase" evidence="4">
    <location>
        <begin position="33"/>
        <end position="174"/>
    </location>
</feature>
<dbReference type="Pfam" id="PF13424">
    <property type="entry name" value="TPR_12"/>
    <property type="match status" value="1"/>
</dbReference>
<accession>E1IAV1</accession>
<dbReference type="eggNOG" id="COG2114">
    <property type="taxonomic scope" value="Bacteria"/>
</dbReference>
<dbReference type="CDD" id="cd07302">
    <property type="entry name" value="CHD"/>
    <property type="match status" value="2"/>
</dbReference>
<dbReference type="InterPro" id="IPR001054">
    <property type="entry name" value="A/G_cyclase"/>
</dbReference>
<dbReference type="Pfam" id="PF13191">
    <property type="entry name" value="AAA_16"/>
    <property type="match status" value="1"/>
</dbReference>
<dbReference type="EMBL" id="ADVR01000007">
    <property type="protein sequence ID" value="EFO81707.1"/>
    <property type="molecule type" value="Genomic_DNA"/>
</dbReference>
<dbReference type="PANTHER" id="PTHR16305">
    <property type="entry name" value="TESTICULAR SOLUBLE ADENYLYL CYCLASE"/>
    <property type="match status" value="1"/>
</dbReference>
<dbReference type="SMART" id="SM00028">
    <property type="entry name" value="TPR"/>
    <property type="match status" value="4"/>
</dbReference>
<organism evidence="5 6">
    <name type="scientific">Oscillochloris trichoides DG-6</name>
    <dbReference type="NCBI Taxonomy" id="765420"/>
    <lineage>
        <taxon>Bacteria</taxon>
        <taxon>Bacillati</taxon>
        <taxon>Chloroflexota</taxon>
        <taxon>Chloroflexia</taxon>
        <taxon>Chloroflexales</taxon>
        <taxon>Chloroflexineae</taxon>
        <taxon>Oscillochloridaceae</taxon>
        <taxon>Oscillochloris</taxon>
    </lineage>
</organism>
<evidence type="ECO:0000313" key="5">
    <source>
        <dbReference type="EMBL" id="EFO81707.1"/>
    </source>
</evidence>
<dbReference type="eggNOG" id="COG0457">
    <property type="taxonomic scope" value="Bacteria"/>
</dbReference>
<keyword evidence="2" id="KW-0067">ATP-binding</keyword>
<keyword evidence="1" id="KW-0547">Nucleotide-binding</keyword>
<evidence type="ECO:0000313" key="6">
    <source>
        <dbReference type="Proteomes" id="UP000054010"/>
    </source>
</evidence>
<dbReference type="PANTHER" id="PTHR16305:SF28">
    <property type="entry name" value="GUANYLATE CYCLASE DOMAIN-CONTAINING PROTEIN"/>
    <property type="match status" value="1"/>
</dbReference>
<evidence type="ECO:0000256" key="1">
    <source>
        <dbReference type="ARBA" id="ARBA00022741"/>
    </source>
</evidence>
<proteinExistence type="predicted"/>
<evidence type="ECO:0000259" key="4">
    <source>
        <dbReference type="PROSITE" id="PS50125"/>
    </source>
</evidence>
<dbReference type="InterPro" id="IPR011990">
    <property type="entry name" value="TPR-like_helical_dom_sf"/>
</dbReference>
<keyword evidence="3" id="KW-0802">TPR repeat</keyword>
<dbReference type="GO" id="GO:0005524">
    <property type="term" value="F:ATP binding"/>
    <property type="evidence" value="ECO:0007669"/>
    <property type="project" value="UniProtKB-KW"/>
</dbReference>
<dbReference type="HOGENOM" id="CLU_004435_4_0_0"/>
<dbReference type="GO" id="GO:0005737">
    <property type="term" value="C:cytoplasm"/>
    <property type="evidence" value="ECO:0007669"/>
    <property type="project" value="TreeGrafter"/>
</dbReference>
<gene>
    <name evidence="5" type="ORF">OSCT_0452</name>
</gene>
<dbReference type="PROSITE" id="PS50005">
    <property type="entry name" value="TPR"/>
    <property type="match status" value="1"/>
</dbReference>
<dbReference type="GO" id="GO:0009190">
    <property type="term" value="P:cyclic nucleotide biosynthetic process"/>
    <property type="evidence" value="ECO:0007669"/>
    <property type="project" value="InterPro"/>
</dbReference>